<name>A0A1G6KDE7_9GAMM</name>
<gene>
    <name evidence="1" type="ORF">SAMN05421733_11626</name>
</gene>
<keyword evidence="2" id="KW-1185">Reference proteome</keyword>
<organism evidence="1 2">
    <name type="scientific">Acinetobacter boissieri</name>
    <dbReference type="NCBI Taxonomy" id="1219383"/>
    <lineage>
        <taxon>Bacteria</taxon>
        <taxon>Pseudomonadati</taxon>
        <taxon>Pseudomonadota</taxon>
        <taxon>Gammaproteobacteria</taxon>
        <taxon>Moraxellales</taxon>
        <taxon>Moraxellaceae</taxon>
        <taxon>Acinetobacter</taxon>
    </lineage>
</organism>
<protein>
    <submittedName>
        <fullName evidence="1">Uncharacterized protein</fullName>
    </submittedName>
</protein>
<dbReference type="EMBL" id="FMYL01000016">
    <property type="protein sequence ID" value="SDC29030.1"/>
    <property type="molecule type" value="Genomic_DNA"/>
</dbReference>
<dbReference type="Proteomes" id="UP000242501">
    <property type="component" value="Unassembled WGS sequence"/>
</dbReference>
<dbReference type="STRING" id="1219383.SAMN05421733_11626"/>
<dbReference type="AlphaFoldDB" id="A0A1G6KDE7"/>
<sequence>MAYLVFNARNKKQGDIEVVSECASYTANYQVIGNGEVEFSGSNVPLDLLDPNDDAHWIPILTLKADVPDTEPFRQHTWNSLRYKVLSGERIGVFVAVGVGS</sequence>
<reference evidence="2" key="1">
    <citation type="submission" date="2016-09" db="EMBL/GenBank/DDBJ databases">
        <authorList>
            <person name="Varghese N."/>
            <person name="Submissions S."/>
        </authorList>
    </citation>
    <scope>NUCLEOTIDE SEQUENCE [LARGE SCALE GENOMIC DNA]</scope>
    <source>
        <strain evidence="2">ANC 4422</strain>
    </source>
</reference>
<evidence type="ECO:0000313" key="1">
    <source>
        <dbReference type="EMBL" id="SDC29030.1"/>
    </source>
</evidence>
<evidence type="ECO:0000313" key="2">
    <source>
        <dbReference type="Proteomes" id="UP000242501"/>
    </source>
</evidence>
<proteinExistence type="predicted"/>
<dbReference type="RefSeq" id="WP_092750129.1">
    <property type="nucleotide sequence ID" value="NZ_FMYL01000016.1"/>
</dbReference>
<accession>A0A1G6KDE7</accession>
<dbReference type="OrthoDB" id="6698944at2"/>